<evidence type="ECO:0000256" key="1">
    <source>
        <dbReference type="ARBA" id="ARBA00003238"/>
    </source>
</evidence>
<dbReference type="Gene3D" id="3.30.1180.10">
    <property type="match status" value="1"/>
</dbReference>
<reference evidence="4 5" key="1">
    <citation type="submission" date="2024-06" db="EMBL/GenBank/DDBJ databases">
        <title>Genomic Encyclopedia of Type Strains, Phase IV (KMG-IV): sequencing the most valuable type-strain genomes for metagenomic binning, comparative biology and taxonomic classification.</title>
        <authorList>
            <person name="Goeker M."/>
        </authorList>
    </citation>
    <scope>NUCLEOTIDE SEQUENCE [LARGE SCALE GENOMIC DNA]</scope>
    <source>
        <strain evidence="4 5">DSM 23520</strain>
    </source>
</reference>
<comment type="function">
    <text evidence="1">May bind long-chain fatty acids, such as palmitate, and may play a role in lipid transport or fatty acid metabolism.</text>
</comment>
<dbReference type="PANTHER" id="PTHR33434:SF3">
    <property type="entry name" value="DEGV DOMAIN-CONTAINING PROTEIN YITS"/>
    <property type="match status" value="1"/>
</dbReference>
<dbReference type="EMBL" id="JBEPMX010000006">
    <property type="protein sequence ID" value="MET3683400.1"/>
    <property type="molecule type" value="Genomic_DNA"/>
</dbReference>
<proteinExistence type="predicted"/>
<dbReference type="InterPro" id="IPR050270">
    <property type="entry name" value="DegV_domain_contain"/>
</dbReference>
<keyword evidence="3" id="KW-0472">Membrane</keyword>
<dbReference type="PROSITE" id="PS51482">
    <property type="entry name" value="DEGV"/>
    <property type="match status" value="1"/>
</dbReference>
<evidence type="ECO:0000313" key="4">
    <source>
        <dbReference type="EMBL" id="MET3683400.1"/>
    </source>
</evidence>
<gene>
    <name evidence="4" type="ORF">ABID56_001495</name>
</gene>
<protein>
    <submittedName>
        <fullName evidence="4">DegV family protein with EDD domain</fullName>
    </submittedName>
</protein>
<accession>A0ABV2KXI6</accession>
<comment type="caution">
    <text evidence="4">The sequence shown here is derived from an EMBL/GenBank/DDBJ whole genome shotgun (WGS) entry which is preliminary data.</text>
</comment>
<dbReference type="InterPro" id="IPR043168">
    <property type="entry name" value="DegV_C"/>
</dbReference>
<sequence length="287" mass="31840">MSMKLIVDSGSDLPQNILEEYDIDLVSLTVHLDGQDYYDRDTISSQDVYNAMRSGSAPKTAQVTPDAFYERFKTYTDEGRPVIYLAFSSELSGTFQSAMIAKQQIDDQNPDAEIYVIDTRAASMGHGLIAYYTAKAIADGQSVQDVLDTAHYYVNHIVHIFTVDDLEYLQRGGRVSKAQAFVGGMLKIKPLLHVEDGKLVPLEKIRGAKKVIGRMADVVQERGQHFHDQTIAITHGDDEKRAQELANQIRDKYQPKEIIIYPIGSAIGAHAGPGTIALFFLDDAPKS</sequence>
<dbReference type="SUPFAM" id="SSF82549">
    <property type="entry name" value="DAK1/DegV-like"/>
    <property type="match status" value="1"/>
</dbReference>
<dbReference type="Proteomes" id="UP001549167">
    <property type="component" value="Unassembled WGS sequence"/>
</dbReference>
<organism evidence="4 5">
    <name type="scientific">Alkalibacillus flavidus</name>
    <dbReference type="NCBI Taxonomy" id="546021"/>
    <lineage>
        <taxon>Bacteria</taxon>
        <taxon>Bacillati</taxon>
        <taxon>Bacillota</taxon>
        <taxon>Bacilli</taxon>
        <taxon>Bacillales</taxon>
        <taxon>Bacillaceae</taxon>
        <taxon>Alkalibacillus</taxon>
    </lineage>
</organism>
<evidence type="ECO:0000313" key="5">
    <source>
        <dbReference type="Proteomes" id="UP001549167"/>
    </source>
</evidence>
<keyword evidence="5" id="KW-1185">Reference proteome</keyword>
<evidence type="ECO:0000256" key="3">
    <source>
        <dbReference type="SAM" id="Phobius"/>
    </source>
</evidence>
<dbReference type="Pfam" id="PF02645">
    <property type="entry name" value="DegV"/>
    <property type="match status" value="1"/>
</dbReference>
<dbReference type="InterPro" id="IPR003797">
    <property type="entry name" value="DegV"/>
</dbReference>
<dbReference type="PANTHER" id="PTHR33434">
    <property type="entry name" value="DEGV DOMAIN-CONTAINING PROTEIN DR_1986-RELATED"/>
    <property type="match status" value="1"/>
</dbReference>
<dbReference type="Gene3D" id="2.20.28.50">
    <property type="entry name" value="degv family protein"/>
    <property type="match status" value="1"/>
</dbReference>
<feature type="transmembrane region" description="Helical" evidence="3">
    <location>
        <begin position="258"/>
        <end position="281"/>
    </location>
</feature>
<keyword evidence="3" id="KW-1133">Transmembrane helix</keyword>
<name>A0ABV2KXI6_9BACI</name>
<dbReference type="RefSeq" id="WP_354219978.1">
    <property type="nucleotide sequence ID" value="NZ_JBEPMX010000006.1"/>
</dbReference>
<dbReference type="NCBIfam" id="TIGR00762">
    <property type="entry name" value="DegV"/>
    <property type="match status" value="1"/>
</dbReference>
<evidence type="ECO:0000256" key="2">
    <source>
        <dbReference type="ARBA" id="ARBA00023121"/>
    </source>
</evidence>
<keyword evidence="3" id="KW-0812">Transmembrane</keyword>
<keyword evidence="2" id="KW-0446">Lipid-binding</keyword>
<dbReference type="Gene3D" id="3.40.50.10440">
    <property type="entry name" value="Dihydroxyacetone kinase, domain 1"/>
    <property type="match status" value="1"/>
</dbReference>